<dbReference type="GO" id="GO:0003723">
    <property type="term" value="F:RNA binding"/>
    <property type="evidence" value="ECO:0007669"/>
    <property type="project" value="UniProtKB-KW"/>
</dbReference>
<evidence type="ECO:0000313" key="4">
    <source>
        <dbReference type="Proteomes" id="UP000276991"/>
    </source>
</evidence>
<reference evidence="3 4" key="1">
    <citation type="submission" date="2018-08" db="EMBL/GenBank/DDBJ databases">
        <authorList>
            <person name="Laetsch R D."/>
            <person name="Stevens L."/>
            <person name="Kumar S."/>
            <person name="Blaxter L. M."/>
        </authorList>
    </citation>
    <scope>NUCLEOTIDE SEQUENCE [LARGE SCALE GENOMIC DNA]</scope>
</reference>
<dbReference type="Pfam" id="PF13865">
    <property type="entry name" value="FoP_duplication"/>
    <property type="match status" value="1"/>
</dbReference>
<keyword evidence="4" id="KW-1185">Reference proteome</keyword>
<dbReference type="AlphaFoldDB" id="A0A498S8K0"/>
<sequence>MEAASIPSRIVLMGTSKISLNERFSQVAVPKLRHSITPIRSYNGNTEQSYPESLLSRRPLYIGDIELPNDYDAVEEDDIDATANYVEQVRIVPKRKLGIYQSSRFARIPVRNRISFPHWHNRPRPFGSLRYASRNTRFMRNGFNRILWRSNTVLPRNHTFYGRGGRFIGGNLSSSNFNRAKRSAVTKEELDKELDEYMKKGKHPQIDVSDLK</sequence>
<evidence type="ECO:0000256" key="1">
    <source>
        <dbReference type="ARBA" id="ARBA00022884"/>
    </source>
</evidence>
<dbReference type="EMBL" id="UPTC01000089">
    <property type="protein sequence ID" value="VBB26314.1"/>
    <property type="molecule type" value="Genomic_DNA"/>
</dbReference>
<proteinExistence type="predicted"/>
<evidence type="ECO:0000259" key="2">
    <source>
        <dbReference type="Pfam" id="PF13865"/>
    </source>
</evidence>
<accession>A0A498S8K0</accession>
<keyword evidence="1" id="KW-0694">RNA-binding</keyword>
<name>A0A498S8K0_ACAVI</name>
<protein>
    <recommendedName>
        <fullName evidence="2">Chromatin target of PRMT1 protein C-terminal domain-containing protein</fullName>
    </recommendedName>
</protein>
<feature type="domain" description="Chromatin target of PRMT1 protein C-terminal" evidence="2">
    <location>
        <begin position="159"/>
        <end position="202"/>
    </location>
</feature>
<dbReference type="Proteomes" id="UP000276991">
    <property type="component" value="Unassembled WGS sequence"/>
</dbReference>
<evidence type="ECO:0000313" key="3">
    <source>
        <dbReference type="EMBL" id="VBB26314.1"/>
    </source>
</evidence>
<dbReference type="OrthoDB" id="5862502at2759"/>
<dbReference type="InterPro" id="IPR025715">
    <property type="entry name" value="FoP_C"/>
</dbReference>
<gene>
    <name evidence="3" type="ORF">NAV_LOCUS1144</name>
</gene>
<organism evidence="3 4">
    <name type="scientific">Acanthocheilonema viteae</name>
    <name type="common">Filarial nematode worm</name>
    <name type="synonym">Dipetalonema viteae</name>
    <dbReference type="NCBI Taxonomy" id="6277"/>
    <lineage>
        <taxon>Eukaryota</taxon>
        <taxon>Metazoa</taxon>
        <taxon>Ecdysozoa</taxon>
        <taxon>Nematoda</taxon>
        <taxon>Chromadorea</taxon>
        <taxon>Rhabditida</taxon>
        <taxon>Spirurina</taxon>
        <taxon>Spiruromorpha</taxon>
        <taxon>Filarioidea</taxon>
        <taxon>Onchocercidae</taxon>
        <taxon>Acanthocheilonema</taxon>
    </lineage>
</organism>
<dbReference type="STRING" id="6277.A0A498S8K0"/>